<dbReference type="InterPro" id="IPR007527">
    <property type="entry name" value="Znf_SWIM"/>
</dbReference>
<name>A0ABS5NQP1_9BACI</name>
<dbReference type="PROSITE" id="PS50966">
    <property type="entry name" value="ZF_SWIM"/>
    <property type="match status" value="1"/>
</dbReference>
<keyword evidence="1" id="KW-0863">Zinc-finger</keyword>
<evidence type="ECO:0000313" key="3">
    <source>
        <dbReference type="EMBL" id="MBS4190135.1"/>
    </source>
</evidence>
<reference evidence="3 4" key="1">
    <citation type="submission" date="2021-05" db="EMBL/GenBank/DDBJ databases">
        <title>Novel Bacillus species.</title>
        <authorList>
            <person name="Liu G."/>
        </authorList>
    </citation>
    <scope>NUCLEOTIDE SEQUENCE [LARGE SCALE GENOMIC DNA]</scope>
    <source>
        <strain evidence="3 4">FJAT-49705</strain>
    </source>
</reference>
<sequence>MSTIPERFLEPLEFAAKELMGLLRADMEEDERLVQKGLLLFRQRLVSQVRFDGVKITAVVQDVTPAKVQLNLDFIQLSECSCPAEGFCRHQLAVFFQILSHTKSVTMWVEEWRQPLKEKKVAKQLGMQRAKDLLKTAGRQKPDYDRWIAAFNESFDTIMTGNGVPKPYIIPELYHVYTRRWKANTPFEQEWKLLYQLVASFFSFKKLMELSIELEHSGDMINRYYIHLFQDLMQDTVELMNKLSVHSLPFAFDEFIEKLKEDSSDLLTVDFALEYERTQLYRFLWTKFFKKKAWCTAEIEKLRAVENKNDPVSVGILHLHILLGEDEIALEHLALPDKWMTPYFLYWIELFTSQREWKRLGPFVEEFIKKLREYLGVTDDYYAKRNYTDLVIRSIKPYCLETGRQELFEKALIETLPYSFSEYEYILFENEDFDKWTDLQAFMNHDIDMLSNDRIKAIEKREPTLLLPLYHHSIHSHITHKGRDHYREAVRKLKKLRTLYKKLKRQQDWEFFLEALLEKTKRLRAFQEECKRGKLIDA</sequence>
<keyword evidence="1" id="KW-0862">Zinc</keyword>
<accession>A0ABS5NQP1</accession>
<dbReference type="Proteomes" id="UP000681027">
    <property type="component" value="Unassembled WGS sequence"/>
</dbReference>
<dbReference type="EMBL" id="JAGYPM010000002">
    <property type="protein sequence ID" value="MBS4190135.1"/>
    <property type="molecule type" value="Genomic_DNA"/>
</dbReference>
<evidence type="ECO:0000313" key="4">
    <source>
        <dbReference type="Proteomes" id="UP000681027"/>
    </source>
</evidence>
<feature type="domain" description="SWIM-type" evidence="2">
    <location>
        <begin position="66"/>
        <end position="99"/>
    </location>
</feature>
<evidence type="ECO:0000259" key="2">
    <source>
        <dbReference type="PROSITE" id="PS50966"/>
    </source>
</evidence>
<gene>
    <name evidence="3" type="ORF">KHA94_07945</name>
</gene>
<keyword evidence="1" id="KW-0479">Metal-binding</keyword>
<protein>
    <submittedName>
        <fullName evidence="3">SWIM zinc finger family protein</fullName>
    </submittedName>
</protein>
<dbReference type="RefSeq" id="WP_213101606.1">
    <property type="nucleotide sequence ID" value="NZ_JAGYPM010000002.1"/>
</dbReference>
<comment type="caution">
    <text evidence="3">The sequence shown here is derived from an EMBL/GenBank/DDBJ whole genome shotgun (WGS) entry which is preliminary data.</text>
</comment>
<keyword evidence="4" id="KW-1185">Reference proteome</keyword>
<evidence type="ECO:0000256" key="1">
    <source>
        <dbReference type="PROSITE-ProRule" id="PRU00325"/>
    </source>
</evidence>
<organism evidence="3 4">
    <name type="scientific">Cytobacillus citreus</name>
    <dbReference type="NCBI Taxonomy" id="2833586"/>
    <lineage>
        <taxon>Bacteria</taxon>
        <taxon>Bacillati</taxon>
        <taxon>Bacillota</taxon>
        <taxon>Bacilli</taxon>
        <taxon>Bacillales</taxon>
        <taxon>Bacillaceae</taxon>
        <taxon>Cytobacillus</taxon>
    </lineage>
</organism>
<proteinExistence type="predicted"/>